<dbReference type="GO" id="GO:0004553">
    <property type="term" value="F:hydrolase activity, hydrolyzing O-glycosyl compounds"/>
    <property type="evidence" value="ECO:0007669"/>
    <property type="project" value="InterPro"/>
</dbReference>
<dbReference type="CDD" id="cd06591">
    <property type="entry name" value="GH31_xylosidase_XylS"/>
    <property type="match status" value="1"/>
</dbReference>
<dbReference type="Pfam" id="PF17137">
    <property type="entry name" value="DUF5110"/>
    <property type="match status" value="1"/>
</dbReference>
<dbReference type="STRING" id="240015.ACP_0875"/>
<dbReference type="Pfam" id="PF13802">
    <property type="entry name" value="Gal_mutarotas_2"/>
    <property type="match status" value="1"/>
</dbReference>
<feature type="signal peptide" evidence="3">
    <location>
        <begin position="1"/>
        <end position="25"/>
    </location>
</feature>
<evidence type="ECO:0000313" key="8">
    <source>
        <dbReference type="EMBL" id="ACO34569.1"/>
    </source>
</evidence>
<organism evidence="8 9">
    <name type="scientific">Acidobacterium capsulatum (strain ATCC 51196 / DSM 11244 / BCRC 80197 / JCM 7670 / NBRC 15755 / NCIMB 13165 / 161)</name>
    <dbReference type="NCBI Taxonomy" id="240015"/>
    <lineage>
        <taxon>Bacteria</taxon>
        <taxon>Pseudomonadati</taxon>
        <taxon>Acidobacteriota</taxon>
        <taxon>Terriglobia</taxon>
        <taxon>Terriglobales</taxon>
        <taxon>Acidobacteriaceae</taxon>
        <taxon>Acidobacterium</taxon>
    </lineage>
</organism>
<keyword evidence="2 8" id="KW-0326">Glycosidase</keyword>
<keyword evidence="2 8" id="KW-0378">Hydrolase</keyword>
<feature type="domain" description="DUF5110" evidence="6">
    <location>
        <begin position="752"/>
        <end position="793"/>
    </location>
</feature>
<dbReference type="EMBL" id="CP001472">
    <property type="protein sequence ID" value="ACO34569.1"/>
    <property type="molecule type" value="Genomic_DNA"/>
</dbReference>
<accession>C1F2X5</accession>
<dbReference type="InterPro" id="IPR051816">
    <property type="entry name" value="Glycosyl_Hydrolase_31"/>
</dbReference>
<reference evidence="8 9" key="1">
    <citation type="journal article" date="2009" name="Appl. Environ. Microbiol.">
        <title>Three genomes from the phylum Acidobacteria provide insight into the lifestyles of these microorganisms in soils.</title>
        <authorList>
            <person name="Ward N.L."/>
            <person name="Challacombe J.F."/>
            <person name="Janssen P.H."/>
            <person name="Henrissat B."/>
            <person name="Coutinho P.M."/>
            <person name="Wu M."/>
            <person name="Xie G."/>
            <person name="Haft D.H."/>
            <person name="Sait M."/>
            <person name="Badger J."/>
            <person name="Barabote R.D."/>
            <person name="Bradley B."/>
            <person name="Brettin T.S."/>
            <person name="Brinkac L.M."/>
            <person name="Bruce D."/>
            <person name="Creasy T."/>
            <person name="Daugherty S.C."/>
            <person name="Davidsen T.M."/>
            <person name="DeBoy R.T."/>
            <person name="Detter J.C."/>
            <person name="Dodson R.J."/>
            <person name="Durkin A.S."/>
            <person name="Ganapathy A."/>
            <person name="Gwinn-Giglio M."/>
            <person name="Han C.S."/>
            <person name="Khouri H."/>
            <person name="Kiss H."/>
            <person name="Kothari S.P."/>
            <person name="Madupu R."/>
            <person name="Nelson K.E."/>
            <person name="Nelson W.C."/>
            <person name="Paulsen I."/>
            <person name="Penn K."/>
            <person name="Ren Q."/>
            <person name="Rosovitz M.J."/>
            <person name="Selengut J.D."/>
            <person name="Shrivastava S."/>
            <person name="Sullivan S.A."/>
            <person name="Tapia R."/>
            <person name="Thompson L.S."/>
            <person name="Watkins K.L."/>
            <person name="Yang Q."/>
            <person name="Yu C."/>
            <person name="Zafar N."/>
            <person name="Zhou L."/>
            <person name="Kuske C.R."/>
        </authorList>
    </citation>
    <scope>NUCLEOTIDE SEQUENCE [LARGE SCALE GENOMIC DNA]</scope>
    <source>
        <strain evidence="9">ATCC 51196 / DSM 11244 / BCRC 80197 / JCM 7670 / NBRC 15755 / NCIMB 13165 / 161</strain>
    </source>
</reference>
<dbReference type="AlphaFoldDB" id="C1F2X5"/>
<dbReference type="SUPFAM" id="SSF51011">
    <property type="entry name" value="Glycosyl hydrolase domain"/>
    <property type="match status" value="1"/>
</dbReference>
<dbReference type="Proteomes" id="UP000002207">
    <property type="component" value="Chromosome"/>
</dbReference>
<dbReference type="HOGENOM" id="CLU_000631_7_3_0"/>
<dbReference type="FunCoup" id="C1F2X5">
    <property type="interactions" value="332"/>
</dbReference>
<evidence type="ECO:0000259" key="4">
    <source>
        <dbReference type="Pfam" id="PF01055"/>
    </source>
</evidence>
<protein>
    <submittedName>
        <fullName evidence="8">Alpha-xylosidase</fullName>
        <ecNumber evidence="8">3.2.1.-</ecNumber>
    </submittedName>
</protein>
<feature type="domain" description="Glycosyl hydrolase family 31 C-terminal" evidence="7">
    <location>
        <begin position="647"/>
        <end position="734"/>
    </location>
</feature>
<dbReference type="InterPro" id="IPR025887">
    <property type="entry name" value="Glyco_hydro_31_N_dom"/>
</dbReference>
<dbReference type="InterPro" id="IPR000322">
    <property type="entry name" value="Glyco_hydro_31_TIM"/>
</dbReference>
<evidence type="ECO:0000256" key="1">
    <source>
        <dbReference type="ARBA" id="ARBA00007806"/>
    </source>
</evidence>
<dbReference type="SUPFAM" id="SSF51445">
    <property type="entry name" value="(Trans)glycosidases"/>
    <property type="match status" value="1"/>
</dbReference>
<dbReference type="OrthoDB" id="176168at2"/>
<dbReference type="Gene3D" id="2.60.40.1760">
    <property type="entry name" value="glycosyl hydrolase (family 31)"/>
    <property type="match status" value="1"/>
</dbReference>
<dbReference type="InParanoid" id="C1F2X5"/>
<feature type="chain" id="PRO_5002907081" evidence="3">
    <location>
        <begin position="26"/>
        <end position="815"/>
    </location>
</feature>
<dbReference type="InterPro" id="IPR013780">
    <property type="entry name" value="Glyco_hydro_b"/>
</dbReference>
<dbReference type="Gene3D" id="3.20.20.80">
    <property type="entry name" value="Glycosidases"/>
    <property type="match status" value="1"/>
</dbReference>
<feature type="domain" description="Glycoside hydrolase family 31 TIM barrel" evidence="4">
    <location>
        <begin position="300"/>
        <end position="639"/>
    </location>
</feature>
<dbReference type="InterPro" id="IPR017853">
    <property type="entry name" value="GH"/>
</dbReference>
<sequence>MKFRNLRTVALTCCTSVLLAMGAFAQPPSQAAGQTDAPSVQPNRIVITRGGTTLMLEPYAPNILRVSISRLKSDALAPAGYGILAKPNGSGWHFTPSADGGTYSSSQLSVTLPGPSTHQSPHLLGQTTINEFFSSNGGKPYANVRLNFQLPDGKTLLKMLSWSMNKPDRGSGNAEVLHDRRPSDPPFYTVGATFGVQPGEHYYGLGENQEGRLDHRDQDVHCWSDYGAAGGESFCVPFLVTNKGYAVLWDNPSKTTVEPYFNEQTKWRSQVGQRVSFFVVAGATTDDLYKGYRLLTGPAPMLPKGAYGFTQSKERYSTQAQLLNVAKEYRERHLPCDYLVVDFFYYSKMGQFNFISKDWPDPAAMNQQLHQMGFHTLISVWPRFAPGSRYYDMLLKNGWFYHLADGKPTTTNGLPGNMTGSNLDMTNPAASRWFWQAIDKHIMSKGFDAIWTDETEPDIPPNGSYYFIGPGTQYFNVYPLFEDTAVYNGMRKTLNERPMILARAAYIGSQRDATILWSSDISPTWNTLQRQVPAGLDVTASGLPYWTNDVGGFWALPAVHHPVHKPLIDPATARANVGGDDDYPELYVRWFEYGVFMPIFRTHGMRRFNTPWSYGDEATPILEKYLRMRYALIPYIYSLAYHSYQTGAPYMRALFMDFPNDPKVDTLTHEFMFGPDLLVAPVTHQGQTSRKVYLPAGTDWYDYWTNKKYHGGQTIVANAPIQTIPLFVRAGSILPIGDQVEDMNQHQNLKQIRIYPGADATFTLYQDNGKTEDYKKDGRLTVLHWDNETHRFTHTGAAAWSVPDQELVKVIHATN</sequence>
<dbReference type="KEGG" id="aca:ACP_0875"/>
<evidence type="ECO:0000259" key="5">
    <source>
        <dbReference type="Pfam" id="PF13802"/>
    </source>
</evidence>
<dbReference type="InterPro" id="IPR033403">
    <property type="entry name" value="DUF5110"/>
</dbReference>
<evidence type="ECO:0000259" key="6">
    <source>
        <dbReference type="Pfam" id="PF17137"/>
    </source>
</evidence>
<keyword evidence="9" id="KW-1185">Reference proteome</keyword>
<dbReference type="PANTHER" id="PTHR43863:SF2">
    <property type="entry name" value="MALTASE-GLUCOAMYLASE"/>
    <property type="match status" value="1"/>
</dbReference>
<dbReference type="Pfam" id="PF01055">
    <property type="entry name" value="Glyco_hydro_31_2nd"/>
    <property type="match status" value="1"/>
</dbReference>
<evidence type="ECO:0000313" key="9">
    <source>
        <dbReference type="Proteomes" id="UP000002207"/>
    </source>
</evidence>
<evidence type="ECO:0000256" key="3">
    <source>
        <dbReference type="SAM" id="SignalP"/>
    </source>
</evidence>
<dbReference type="CDD" id="cd14752">
    <property type="entry name" value="GH31_N"/>
    <property type="match status" value="1"/>
</dbReference>
<dbReference type="EC" id="3.2.1.-" evidence="8"/>
<dbReference type="CAZy" id="GH31">
    <property type="family name" value="Glycoside Hydrolase Family 31"/>
</dbReference>
<feature type="domain" description="Glycoside hydrolase family 31 N-terminal" evidence="5">
    <location>
        <begin position="166"/>
        <end position="257"/>
    </location>
</feature>
<dbReference type="Pfam" id="PF21365">
    <property type="entry name" value="Glyco_hydro_31_3rd"/>
    <property type="match status" value="1"/>
</dbReference>
<name>C1F2X5_ACIC5</name>
<dbReference type="eggNOG" id="COG1501">
    <property type="taxonomic scope" value="Bacteria"/>
</dbReference>
<evidence type="ECO:0000256" key="2">
    <source>
        <dbReference type="RuleBase" id="RU361185"/>
    </source>
</evidence>
<dbReference type="SUPFAM" id="SSF74650">
    <property type="entry name" value="Galactose mutarotase-like"/>
    <property type="match status" value="1"/>
</dbReference>
<evidence type="ECO:0000259" key="7">
    <source>
        <dbReference type="Pfam" id="PF21365"/>
    </source>
</evidence>
<dbReference type="GO" id="GO:0030246">
    <property type="term" value="F:carbohydrate binding"/>
    <property type="evidence" value="ECO:0007669"/>
    <property type="project" value="InterPro"/>
</dbReference>
<dbReference type="InterPro" id="IPR048395">
    <property type="entry name" value="Glyco_hydro_31_C"/>
</dbReference>
<dbReference type="RefSeq" id="WP_015896042.1">
    <property type="nucleotide sequence ID" value="NC_012483.1"/>
</dbReference>
<proteinExistence type="inferred from homology"/>
<dbReference type="InterPro" id="IPR011013">
    <property type="entry name" value="Gal_mutarotase_sf_dom"/>
</dbReference>
<dbReference type="PANTHER" id="PTHR43863">
    <property type="entry name" value="HYDROLASE, PUTATIVE (AFU_ORTHOLOGUE AFUA_1G03140)-RELATED"/>
    <property type="match status" value="1"/>
</dbReference>
<keyword evidence="3" id="KW-0732">Signal</keyword>
<gene>
    <name evidence="8" type="primary">xylS1</name>
    <name evidence="8" type="ordered locus">ACP_0875</name>
</gene>
<comment type="similarity">
    <text evidence="1 2">Belongs to the glycosyl hydrolase 31 family.</text>
</comment>
<dbReference type="Gene3D" id="2.60.40.1180">
    <property type="entry name" value="Golgi alpha-mannosidase II"/>
    <property type="match status" value="2"/>
</dbReference>
<dbReference type="GO" id="GO:0005975">
    <property type="term" value="P:carbohydrate metabolic process"/>
    <property type="evidence" value="ECO:0007669"/>
    <property type="project" value="InterPro"/>
</dbReference>